<dbReference type="PANTHER" id="PTHR11895:SF7">
    <property type="entry name" value="GLUTAMYL-TRNA(GLN) AMIDOTRANSFERASE SUBUNIT A, MITOCHONDRIAL"/>
    <property type="match status" value="1"/>
</dbReference>
<dbReference type="InterPro" id="IPR036928">
    <property type="entry name" value="AS_sf"/>
</dbReference>
<dbReference type="InterPro" id="IPR023631">
    <property type="entry name" value="Amidase_dom"/>
</dbReference>
<gene>
    <name evidence="2" type="ORF">METZ01_LOCUS69403</name>
</gene>
<dbReference type="InterPro" id="IPR000120">
    <property type="entry name" value="Amidase"/>
</dbReference>
<reference evidence="2" key="1">
    <citation type="submission" date="2018-05" db="EMBL/GenBank/DDBJ databases">
        <authorList>
            <person name="Lanie J.A."/>
            <person name="Ng W.-L."/>
            <person name="Kazmierczak K.M."/>
            <person name="Andrzejewski T.M."/>
            <person name="Davidsen T.M."/>
            <person name="Wayne K.J."/>
            <person name="Tettelin H."/>
            <person name="Glass J.I."/>
            <person name="Rusch D."/>
            <person name="Podicherti R."/>
            <person name="Tsui H.-C.T."/>
            <person name="Winkler M.E."/>
        </authorList>
    </citation>
    <scope>NUCLEOTIDE SEQUENCE</scope>
</reference>
<dbReference type="GO" id="GO:0003824">
    <property type="term" value="F:catalytic activity"/>
    <property type="evidence" value="ECO:0007669"/>
    <property type="project" value="InterPro"/>
</dbReference>
<name>A0A381TL47_9ZZZZ</name>
<dbReference type="PANTHER" id="PTHR11895">
    <property type="entry name" value="TRANSAMIDASE"/>
    <property type="match status" value="1"/>
</dbReference>
<dbReference type="Pfam" id="PF01425">
    <property type="entry name" value="Amidase"/>
    <property type="match status" value="1"/>
</dbReference>
<dbReference type="SUPFAM" id="SSF75304">
    <property type="entry name" value="Amidase signature (AS) enzymes"/>
    <property type="match status" value="1"/>
</dbReference>
<feature type="domain" description="Amidase" evidence="1">
    <location>
        <begin position="27"/>
        <end position="455"/>
    </location>
</feature>
<evidence type="ECO:0000313" key="2">
    <source>
        <dbReference type="EMBL" id="SVA16549.1"/>
    </source>
</evidence>
<accession>A0A381TL47</accession>
<evidence type="ECO:0000259" key="1">
    <source>
        <dbReference type="Pfam" id="PF01425"/>
    </source>
</evidence>
<proteinExistence type="predicted"/>
<sequence length="475" mass="51058">MSDQELIFMSAADLATKMKEKQISPVEAVKAYLDRITEVDGKINAYITVLADQALAEAKQAESDINAGLIKGPLHGVPVGVKDQIYTKDVRTSSGSKIRSDFVPDFDATVVEGLKRSGAIILGKLNMTEFAMGDPITSAFGVTHNPWDLTRNPGTSSTGSGAATASFMCATSLGEDTGGSVRGPASNCGLVGLRPSWGRVSRYGVDGASWSLDTIGPISRTVEDCALTLSAIAGFDQKDQYMKDVPVPDYCAALTGDIRGVKIGVVSEFLDPDVMGVTQPVRQGVLQATEVFAILGAEVEEISLPLAPVAGVASRIISAVERSSLHPEWLRNRPNDFHHNTRVAFTIGELIPSQVYYKAQKVRTLVRKQTLEALERFDVLVMPSAAEPATVMNLEHGIRSKEAAVRALTEASYRGFFSLVSGPALSICCGYTVEGDNKLPLGIQIAGRPFDEAMVMNVAYAYEQNTNWHLERPSL</sequence>
<dbReference type="EMBL" id="UINC01004743">
    <property type="protein sequence ID" value="SVA16549.1"/>
    <property type="molecule type" value="Genomic_DNA"/>
</dbReference>
<organism evidence="2">
    <name type="scientific">marine metagenome</name>
    <dbReference type="NCBI Taxonomy" id="408172"/>
    <lineage>
        <taxon>unclassified sequences</taxon>
        <taxon>metagenomes</taxon>
        <taxon>ecological metagenomes</taxon>
    </lineage>
</organism>
<protein>
    <recommendedName>
        <fullName evidence="1">Amidase domain-containing protein</fullName>
    </recommendedName>
</protein>
<dbReference type="AlphaFoldDB" id="A0A381TL47"/>
<dbReference type="Gene3D" id="3.90.1300.10">
    <property type="entry name" value="Amidase signature (AS) domain"/>
    <property type="match status" value="1"/>
</dbReference>